<sequence>MLTAPCVCRAFKGLYINASVQAHVRRTLLINFFPVLSPSVFWIRHLTSTRSTIGSSLHSGTTKTKTSAVGVSGRRRLRSGSQASLALRRHRSVSPQTAATRLGKLETPSSSSTQRSTCTPTKKNLLSRSIHPPNGLYTCIRRSIAFTRSELAAILTHFSAHCGYLPISLLRFSSSFAGRHLKCWHWMSLAAKMTIRCHWPFLHFSWMPFPALDDC</sequence>
<feature type="compositionally biased region" description="Polar residues" evidence="1">
    <location>
        <begin position="53"/>
        <end position="66"/>
    </location>
</feature>
<gene>
    <name evidence="2" type="ORF">C8F04DRAFT_40390</name>
</gene>
<proteinExistence type="predicted"/>
<dbReference type="EMBL" id="JARJCM010000101">
    <property type="protein sequence ID" value="KAJ7029442.1"/>
    <property type="molecule type" value="Genomic_DNA"/>
</dbReference>
<name>A0AAD6SPH9_9AGAR</name>
<comment type="caution">
    <text evidence="2">The sequence shown here is derived from an EMBL/GenBank/DDBJ whole genome shotgun (WGS) entry which is preliminary data.</text>
</comment>
<feature type="compositionally biased region" description="Polar residues" evidence="1">
    <location>
        <begin position="107"/>
        <end position="126"/>
    </location>
</feature>
<feature type="region of interest" description="Disordered" evidence="1">
    <location>
        <begin position="53"/>
        <end position="126"/>
    </location>
</feature>
<dbReference type="Proteomes" id="UP001218188">
    <property type="component" value="Unassembled WGS sequence"/>
</dbReference>
<reference evidence="2" key="1">
    <citation type="submission" date="2023-03" db="EMBL/GenBank/DDBJ databases">
        <title>Massive genome expansion in bonnet fungi (Mycena s.s.) driven by repeated elements and novel gene families across ecological guilds.</title>
        <authorList>
            <consortium name="Lawrence Berkeley National Laboratory"/>
            <person name="Harder C.B."/>
            <person name="Miyauchi S."/>
            <person name="Viragh M."/>
            <person name="Kuo A."/>
            <person name="Thoen E."/>
            <person name="Andreopoulos B."/>
            <person name="Lu D."/>
            <person name="Skrede I."/>
            <person name="Drula E."/>
            <person name="Henrissat B."/>
            <person name="Morin E."/>
            <person name="Kohler A."/>
            <person name="Barry K."/>
            <person name="LaButti K."/>
            <person name="Morin E."/>
            <person name="Salamov A."/>
            <person name="Lipzen A."/>
            <person name="Mereny Z."/>
            <person name="Hegedus B."/>
            <person name="Baldrian P."/>
            <person name="Stursova M."/>
            <person name="Weitz H."/>
            <person name="Taylor A."/>
            <person name="Grigoriev I.V."/>
            <person name="Nagy L.G."/>
            <person name="Martin F."/>
            <person name="Kauserud H."/>
        </authorList>
    </citation>
    <scope>NUCLEOTIDE SEQUENCE</scope>
    <source>
        <strain evidence="2">CBHHK200</strain>
    </source>
</reference>
<evidence type="ECO:0000313" key="2">
    <source>
        <dbReference type="EMBL" id="KAJ7029442.1"/>
    </source>
</evidence>
<accession>A0AAD6SPH9</accession>
<protein>
    <submittedName>
        <fullName evidence="2">Uncharacterized protein</fullName>
    </submittedName>
</protein>
<dbReference type="AlphaFoldDB" id="A0AAD6SPH9"/>
<keyword evidence="3" id="KW-1185">Reference proteome</keyword>
<evidence type="ECO:0000313" key="3">
    <source>
        <dbReference type="Proteomes" id="UP001218188"/>
    </source>
</evidence>
<organism evidence="2 3">
    <name type="scientific">Mycena alexandri</name>
    <dbReference type="NCBI Taxonomy" id="1745969"/>
    <lineage>
        <taxon>Eukaryota</taxon>
        <taxon>Fungi</taxon>
        <taxon>Dikarya</taxon>
        <taxon>Basidiomycota</taxon>
        <taxon>Agaricomycotina</taxon>
        <taxon>Agaricomycetes</taxon>
        <taxon>Agaricomycetidae</taxon>
        <taxon>Agaricales</taxon>
        <taxon>Marasmiineae</taxon>
        <taxon>Mycenaceae</taxon>
        <taxon>Mycena</taxon>
    </lineage>
</organism>
<evidence type="ECO:0000256" key="1">
    <source>
        <dbReference type="SAM" id="MobiDB-lite"/>
    </source>
</evidence>